<dbReference type="RefSeq" id="WP_179168075.1">
    <property type="nucleotide sequence ID" value="NZ_CP058529.1"/>
</dbReference>
<evidence type="ECO:0000313" key="2">
    <source>
        <dbReference type="Proteomes" id="UP000509750"/>
    </source>
</evidence>
<keyword evidence="2" id="KW-1185">Reference proteome</keyword>
<organism evidence="1 2">
    <name type="scientific">Halorarum halophilum</name>
    <dbReference type="NCBI Taxonomy" id="2743090"/>
    <lineage>
        <taxon>Archaea</taxon>
        <taxon>Methanobacteriati</taxon>
        <taxon>Methanobacteriota</taxon>
        <taxon>Stenosarchaea group</taxon>
        <taxon>Halobacteria</taxon>
        <taxon>Halobacteriales</taxon>
        <taxon>Haloferacaceae</taxon>
        <taxon>Halorarum</taxon>
    </lineage>
</organism>
<accession>A0A7D5KTP6</accession>
<evidence type="ECO:0000313" key="1">
    <source>
        <dbReference type="EMBL" id="QLG26500.1"/>
    </source>
</evidence>
<dbReference type="GeneID" id="56027691"/>
<dbReference type="Proteomes" id="UP000509750">
    <property type="component" value="Chromosome"/>
</dbReference>
<dbReference type="KEGG" id="halg:HUG10_02620"/>
<dbReference type="EMBL" id="CP058529">
    <property type="protein sequence ID" value="QLG26500.1"/>
    <property type="molecule type" value="Genomic_DNA"/>
</dbReference>
<name>A0A7D5KTP6_9EURY</name>
<sequence>MVELSILVFKGAKLGYDRYGLKGAVAGGIVAGGSILLVREAVSRFTEVDDDRIDEMAERIQDDEELADIVGEEFADDIDLTIGKVEDVIDEFVGDDRP</sequence>
<proteinExistence type="predicted"/>
<dbReference type="AlphaFoldDB" id="A0A7D5KTP6"/>
<protein>
    <submittedName>
        <fullName evidence="1">Uncharacterized protein</fullName>
    </submittedName>
</protein>
<gene>
    <name evidence="1" type="ORF">HUG10_02620</name>
</gene>
<reference evidence="1 2" key="1">
    <citation type="submission" date="2020-07" db="EMBL/GenBank/DDBJ databases">
        <title>Gai3-2, isolated from salt lake.</title>
        <authorList>
            <person name="Cui H."/>
            <person name="Shi X."/>
        </authorList>
    </citation>
    <scope>NUCLEOTIDE SEQUENCE [LARGE SCALE GENOMIC DNA]</scope>
    <source>
        <strain evidence="1 2">Gai3-2</strain>
    </source>
</reference>